<gene>
    <name evidence="2" type="ORF">HB776_30540</name>
</gene>
<evidence type="ECO:0000313" key="2">
    <source>
        <dbReference type="EMBL" id="QND75073.1"/>
    </source>
</evidence>
<name>A0A7G6U7U1_9BRAD</name>
<sequence length="143" mass="14538">MSRVSRCLIDIGRMIVGLIAAIIIAPLAMGILLQLSLRPTGGLAAHLGAVVTTALLTLVFGVAGSFKAAVFIALPGILFARWVGIMSPAMCMIGGAITGGGFFGISASVGSSLPTEWGLIGAAACGGSVAALAYWWLAERHIR</sequence>
<accession>A0A7G6U7U1</accession>
<keyword evidence="1" id="KW-0472">Membrane</keyword>
<feature type="transmembrane region" description="Helical" evidence="1">
    <location>
        <begin position="78"/>
        <end position="105"/>
    </location>
</feature>
<proteinExistence type="predicted"/>
<feature type="transmembrane region" description="Helical" evidence="1">
    <location>
        <begin position="43"/>
        <end position="66"/>
    </location>
</feature>
<dbReference type="Proteomes" id="UP000515291">
    <property type="component" value="Chromosome"/>
</dbReference>
<organism evidence="2 3">
    <name type="scientific">Tardiphaga robiniae</name>
    <dbReference type="NCBI Taxonomy" id="943830"/>
    <lineage>
        <taxon>Bacteria</taxon>
        <taxon>Pseudomonadati</taxon>
        <taxon>Pseudomonadota</taxon>
        <taxon>Alphaproteobacteria</taxon>
        <taxon>Hyphomicrobiales</taxon>
        <taxon>Nitrobacteraceae</taxon>
        <taxon>Tardiphaga</taxon>
    </lineage>
</organism>
<evidence type="ECO:0000313" key="3">
    <source>
        <dbReference type="Proteomes" id="UP000515291"/>
    </source>
</evidence>
<dbReference type="AlphaFoldDB" id="A0A7G6U7U1"/>
<feature type="transmembrane region" description="Helical" evidence="1">
    <location>
        <begin position="117"/>
        <end position="137"/>
    </location>
</feature>
<feature type="transmembrane region" description="Helical" evidence="1">
    <location>
        <begin position="12"/>
        <end position="37"/>
    </location>
</feature>
<evidence type="ECO:0000256" key="1">
    <source>
        <dbReference type="SAM" id="Phobius"/>
    </source>
</evidence>
<dbReference type="EMBL" id="CP050292">
    <property type="protein sequence ID" value="QND75073.1"/>
    <property type="molecule type" value="Genomic_DNA"/>
</dbReference>
<keyword evidence="1" id="KW-0812">Transmembrane</keyword>
<dbReference type="RefSeq" id="WP_184513928.1">
    <property type="nucleotide sequence ID" value="NZ_CP050292.1"/>
</dbReference>
<keyword evidence="1" id="KW-1133">Transmembrane helix</keyword>
<dbReference type="KEGG" id="trb:HB776_30540"/>
<reference evidence="3" key="1">
    <citation type="journal article" date="2020" name="Mol. Plant Microbe">
        <title>Rhizobial microsymbionts of the narrowly endemic Oxytropis species growing in Kamchatka are characterized by significant genetic diversity and possess a set of genes that are associated with T3SS and T6SS secretion systems and can affect the development of symbiosis.</title>
        <authorList>
            <person name="Safronova V."/>
            <person name="Guro P."/>
            <person name="Sazanova A."/>
            <person name="Kuznetsova I."/>
            <person name="Belimov A."/>
            <person name="Yakubov V."/>
            <person name="Chirak E."/>
            <person name="Afonin A."/>
            <person name="Gogolev Y."/>
            <person name="Andronov E."/>
            <person name="Tikhonovich I."/>
        </authorList>
    </citation>
    <scope>NUCLEOTIDE SEQUENCE [LARGE SCALE GENOMIC DNA]</scope>
    <source>
        <strain evidence="3">581</strain>
    </source>
</reference>
<protein>
    <submittedName>
        <fullName evidence="2">Uncharacterized protein</fullName>
    </submittedName>
</protein>